<reference evidence="2" key="1">
    <citation type="submission" date="2019-04" db="EMBL/GenBank/DDBJ databases">
        <authorList>
            <person name="Morozova V.V."/>
            <person name="Tikunov A.Y."/>
            <person name="Fofanov M.V."/>
            <person name="Tikunova N.V."/>
        </authorList>
    </citation>
    <scope>NUCLEOTIDE SEQUENCE [LARGE SCALE GENOMIC DNA]</scope>
</reference>
<proteinExistence type="predicted"/>
<name>A0A4D6DY83_9CAUD</name>
<organism evidence="1 2">
    <name type="scientific">Raoultella phage RP180</name>
    <dbReference type="NCBI Taxonomy" id="2565500"/>
    <lineage>
        <taxon>Viruses</taxon>
        <taxon>Duplodnaviria</taxon>
        <taxon>Heunggongvirae</taxon>
        <taxon>Uroviricota</taxon>
        <taxon>Caudoviricetes</taxon>
        <taxon>Sarkviridae</taxon>
        <taxon>Guernseyvirinae</taxon>
        <taxon>Kagunavirus</taxon>
        <taxon>Kagunavirus RP180</taxon>
    </lineage>
</organism>
<accession>A0A4D6DY83</accession>
<keyword evidence="2" id="KW-1185">Reference proteome</keyword>
<sequence>MRVMFKKGQLVKSVNSNYFIIESESAVFPGAYRVSFIGEKLGRVTWFREDELTLIGNNFKFKGAK</sequence>
<evidence type="ECO:0000313" key="2">
    <source>
        <dbReference type="Proteomes" id="UP000296988"/>
    </source>
</evidence>
<gene>
    <name evidence="1" type="ORF">RP180_45</name>
</gene>
<evidence type="ECO:0000313" key="1">
    <source>
        <dbReference type="EMBL" id="QBZ71300.1"/>
    </source>
</evidence>
<dbReference type="EMBL" id="MK737937">
    <property type="protein sequence ID" value="QBZ71300.1"/>
    <property type="molecule type" value="Genomic_DNA"/>
</dbReference>
<protein>
    <submittedName>
        <fullName evidence="1">Uncharacterized protein</fullName>
    </submittedName>
</protein>
<dbReference type="Proteomes" id="UP000296988">
    <property type="component" value="Segment"/>
</dbReference>